<evidence type="ECO:0000313" key="3">
    <source>
        <dbReference type="Proteomes" id="UP000433737"/>
    </source>
</evidence>
<reference evidence="2 3" key="1">
    <citation type="submission" date="2019-10" db="EMBL/GenBank/DDBJ databases">
        <authorList>
            <person name="Karimi E."/>
        </authorList>
    </citation>
    <scope>NUCLEOTIDE SEQUENCE [LARGE SCALE GENOMIC DNA]</scope>
    <source>
        <strain evidence="2">Pantoea sp. 111</strain>
    </source>
</reference>
<dbReference type="EMBL" id="CABWMH010000005">
    <property type="protein sequence ID" value="VXB32470.1"/>
    <property type="molecule type" value="Genomic_DNA"/>
</dbReference>
<evidence type="ECO:0000313" key="2">
    <source>
        <dbReference type="EMBL" id="VXB32470.1"/>
    </source>
</evidence>
<accession>A0AAX3J2B8</accession>
<dbReference type="AlphaFoldDB" id="A0AAX3J2B8"/>
<feature type="region of interest" description="Disordered" evidence="1">
    <location>
        <begin position="27"/>
        <end position="50"/>
    </location>
</feature>
<organism evidence="2 3">
    <name type="scientific">Pantoea brenneri</name>
    <dbReference type="NCBI Taxonomy" id="472694"/>
    <lineage>
        <taxon>Bacteria</taxon>
        <taxon>Pseudomonadati</taxon>
        <taxon>Pseudomonadota</taxon>
        <taxon>Gammaproteobacteria</taxon>
        <taxon>Enterobacterales</taxon>
        <taxon>Erwiniaceae</taxon>
        <taxon>Pantoea</taxon>
    </lineage>
</organism>
<comment type="caution">
    <text evidence="2">The sequence shown here is derived from an EMBL/GenBank/DDBJ whole genome shotgun (WGS) entry which is preliminary data.</text>
</comment>
<protein>
    <submittedName>
        <fullName evidence="2">Uncharacterized protein</fullName>
    </submittedName>
</protein>
<feature type="compositionally biased region" description="Basic residues" evidence="1">
    <location>
        <begin position="36"/>
        <end position="50"/>
    </location>
</feature>
<evidence type="ECO:0000256" key="1">
    <source>
        <dbReference type="SAM" id="MobiDB-lite"/>
    </source>
</evidence>
<sequence>MNIPEGAEYEVSHLQWLMALPRIRQHENHQPGLHGGHYRRNVTRLSIGKR</sequence>
<name>A0AAX3J2B8_9GAMM</name>
<gene>
    <name evidence="2" type="ORF">PANT111_130346</name>
</gene>
<proteinExistence type="predicted"/>
<dbReference type="Proteomes" id="UP000433737">
    <property type="component" value="Unassembled WGS sequence"/>
</dbReference>